<accession>A0A6C0CQR0</accession>
<reference evidence="2" key="1">
    <citation type="journal article" date="2020" name="Nature">
        <title>Giant virus diversity and host interactions through global metagenomics.</title>
        <authorList>
            <person name="Schulz F."/>
            <person name="Roux S."/>
            <person name="Paez-Espino D."/>
            <person name="Jungbluth S."/>
            <person name="Walsh D.A."/>
            <person name="Denef V.J."/>
            <person name="McMahon K.D."/>
            <person name="Konstantinidis K.T."/>
            <person name="Eloe-Fadrosh E.A."/>
            <person name="Kyrpides N.C."/>
            <person name="Woyke T."/>
        </authorList>
    </citation>
    <scope>NUCLEOTIDE SEQUENCE</scope>
    <source>
        <strain evidence="2">GVMAG-M-3300021962-46</strain>
    </source>
</reference>
<dbReference type="Pfam" id="PF09945">
    <property type="entry name" value="DUF2177"/>
    <property type="match status" value="1"/>
</dbReference>
<sequence length="136" mass="15380">MTPLQLQASIASLYLIIDTLYVTQSKSVYEGRIKAIQNSGYPTDKPGTIIIAILSFLAVALAWWILVAERITIQTSYLEAFRLALVLALAIYGVFNGTLYVAFNEWNTAIFIRDLLWGITIITFLTFLYVYSLHHI</sequence>
<evidence type="ECO:0000313" key="2">
    <source>
        <dbReference type="EMBL" id="QHT07206.1"/>
    </source>
</evidence>
<dbReference type="AlphaFoldDB" id="A0A6C0CQR0"/>
<keyword evidence="1" id="KW-1133">Transmembrane helix</keyword>
<feature type="transmembrane region" description="Helical" evidence="1">
    <location>
        <begin position="80"/>
        <end position="103"/>
    </location>
</feature>
<feature type="transmembrane region" description="Helical" evidence="1">
    <location>
        <begin position="115"/>
        <end position="133"/>
    </location>
</feature>
<feature type="transmembrane region" description="Helical" evidence="1">
    <location>
        <begin position="49"/>
        <end position="68"/>
    </location>
</feature>
<keyword evidence="1" id="KW-0472">Membrane</keyword>
<proteinExistence type="predicted"/>
<dbReference type="EMBL" id="MN739480">
    <property type="protein sequence ID" value="QHT07206.1"/>
    <property type="molecule type" value="Genomic_DNA"/>
</dbReference>
<keyword evidence="1" id="KW-0812">Transmembrane</keyword>
<organism evidence="2">
    <name type="scientific">viral metagenome</name>
    <dbReference type="NCBI Taxonomy" id="1070528"/>
    <lineage>
        <taxon>unclassified sequences</taxon>
        <taxon>metagenomes</taxon>
        <taxon>organismal metagenomes</taxon>
    </lineage>
</organism>
<dbReference type="InterPro" id="IPR018687">
    <property type="entry name" value="DUF2177_membr"/>
</dbReference>
<protein>
    <submittedName>
        <fullName evidence="2">Uncharacterized protein</fullName>
    </submittedName>
</protein>
<name>A0A6C0CQR0_9ZZZZ</name>
<evidence type="ECO:0000256" key="1">
    <source>
        <dbReference type="SAM" id="Phobius"/>
    </source>
</evidence>